<feature type="transmembrane region" description="Helical" evidence="1">
    <location>
        <begin position="135"/>
        <end position="159"/>
    </location>
</feature>
<name>A0A939H422_9CLOT</name>
<comment type="caution">
    <text evidence="3">The sequence shown here is derived from an EMBL/GenBank/DDBJ whole genome shotgun (WGS) entry which is preliminary data.</text>
</comment>
<dbReference type="InterPro" id="IPR025874">
    <property type="entry name" value="DZR"/>
</dbReference>
<dbReference type="Proteomes" id="UP000664218">
    <property type="component" value="Unassembled WGS sequence"/>
</dbReference>
<feature type="transmembrane region" description="Helical" evidence="1">
    <location>
        <begin position="40"/>
        <end position="61"/>
    </location>
</feature>
<evidence type="ECO:0000256" key="1">
    <source>
        <dbReference type="SAM" id="Phobius"/>
    </source>
</evidence>
<dbReference type="AlphaFoldDB" id="A0A939H422"/>
<proteinExistence type="predicted"/>
<organism evidence="3 4">
    <name type="scientific">Proteiniclasticum aestuarii</name>
    <dbReference type="NCBI Taxonomy" id="2817862"/>
    <lineage>
        <taxon>Bacteria</taxon>
        <taxon>Bacillati</taxon>
        <taxon>Bacillota</taxon>
        <taxon>Clostridia</taxon>
        <taxon>Eubacteriales</taxon>
        <taxon>Clostridiaceae</taxon>
        <taxon>Proteiniclasticum</taxon>
    </lineage>
</organism>
<evidence type="ECO:0000259" key="2">
    <source>
        <dbReference type="Pfam" id="PF12773"/>
    </source>
</evidence>
<gene>
    <name evidence="3" type="ORF">J3A84_01610</name>
</gene>
<feature type="domain" description="DZANK-type" evidence="2">
    <location>
        <begin position="70"/>
        <end position="112"/>
    </location>
</feature>
<reference evidence="3" key="1">
    <citation type="submission" date="2021-03" db="EMBL/GenBank/DDBJ databases">
        <title>Proteiniclasticum marinus sp. nov., isolated from tidal flat sediment.</title>
        <authorList>
            <person name="Namirimu T."/>
            <person name="Yang J.-A."/>
            <person name="Yang S.-H."/>
            <person name="Kim Y.-J."/>
            <person name="Kwon K.K."/>
        </authorList>
    </citation>
    <scope>NUCLEOTIDE SEQUENCE</scope>
    <source>
        <strain evidence="3">SCR006</strain>
    </source>
</reference>
<keyword evidence="1" id="KW-0472">Membrane</keyword>
<accession>A0A939H422</accession>
<dbReference type="Pfam" id="PF12773">
    <property type="entry name" value="DZR"/>
    <property type="match status" value="1"/>
</dbReference>
<keyword evidence="4" id="KW-1185">Reference proteome</keyword>
<dbReference type="RefSeq" id="WP_207598245.1">
    <property type="nucleotide sequence ID" value="NZ_JAFNJU010000001.1"/>
</dbReference>
<evidence type="ECO:0000313" key="3">
    <source>
        <dbReference type="EMBL" id="MBO1263739.1"/>
    </source>
</evidence>
<protein>
    <submittedName>
        <fullName evidence="3">Zinc ribbon domain-containing protein</fullName>
    </submittedName>
</protein>
<sequence length="182" mass="20605">MSILLSTIPLLIILLFIFVIPIMIGVYVYRDASERGMNALLWTIVAVFVPSLLGLIIYLIFRENYSSLSCANCGERVRQEFMTCPSCGANLKERCPDCGTAVEPHYKVCPNCAKELDHYQDNPYRERTVKKGNRSLIAILAIAVLLPFIIVVVLGSLFYSVKTETIHEEFNVPQEEFFDFDA</sequence>
<dbReference type="EMBL" id="JAFNJU010000001">
    <property type="protein sequence ID" value="MBO1263739.1"/>
    <property type="molecule type" value="Genomic_DNA"/>
</dbReference>
<keyword evidence="1" id="KW-0812">Transmembrane</keyword>
<feature type="transmembrane region" description="Helical" evidence="1">
    <location>
        <begin position="7"/>
        <end position="28"/>
    </location>
</feature>
<evidence type="ECO:0000313" key="4">
    <source>
        <dbReference type="Proteomes" id="UP000664218"/>
    </source>
</evidence>
<keyword evidence="1" id="KW-1133">Transmembrane helix</keyword>